<dbReference type="Proteomes" id="UP001190926">
    <property type="component" value="Unassembled WGS sequence"/>
</dbReference>
<evidence type="ECO:0000313" key="3">
    <source>
        <dbReference type="Proteomes" id="UP001190926"/>
    </source>
</evidence>
<feature type="signal peptide" evidence="1">
    <location>
        <begin position="1"/>
        <end position="27"/>
    </location>
</feature>
<accession>A0AAD4P3F4</accession>
<keyword evidence="1" id="KW-0732">Signal</keyword>
<gene>
    <name evidence="2" type="ORF">C2S53_014012</name>
</gene>
<keyword evidence="3" id="KW-1185">Reference proteome</keyword>
<organism evidence="2 3">
    <name type="scientific">Perilla frutescens var. hirtella</name>
    <name type="common">Perilla citriodora</name>
    <name type="synonym">Perilla setoyensis</name>
    <dbReference type="NCBI Taxonomy" id="608512"/>
    <lineage>
        <taxon>Eukaryota</taxon>
        <taxon>Viridiplantae</taxon>
        <taxon>Streptophyta</taxon>
        <taxon>Embryophyta</taxon>
        <taxon>Tracheophyta</taxon>
        <taxon>Spermatophyta</taxon>
        <taxon>Magnoliopsida</taxon>
        <taxon>eudicotyledons</taxon>
        <taxon>Gunneridae</taxon>
        <taxon>Pentapetalae</taxon>
        <taxon>asterids</taxon>
        <taxon>lamiids</taxon>
        <taxon>Lamiales</taxon>
        <taxon>Lamiaceae</taxon>
        <taxon>Nepetoideae</taxon>
        <taxon>Elsholtzieae</taxon>
        <taxon>Perilla</taxon>
    </lineage>
</organism>
<comment type="caution">
    <text evidence="2">The sequence shown here is derived from an EMBL/GenBank/DDBJ whole genome shotgun (WGS) entry which is preliminary data.</text>
</comment>
<feature type="chain" id="PRO_5041996866" description="TNFR-Cys domain-containing protein" evidence="1">
    <location>
        <begin position="28"/>
        <end position="100"/>
    </location>
</feature>
<reference evidence="2 3" key="1">
    <citation type="journal article" date="2021" name="Nat. Commun.">
        <title>Incipient diploidization of the medicinal plant Perilla within 10,000 years.</title>
        <authorList>
            <person name="Zhang Y."/>
            <person name="Shen Q."/>
            <person name="Leng L."/>
            <person name="Zhang D."/>
            <person name="Chen S."/>
            <person name="Shi Y."/>
            <person name="Ning Z."/>
            <person name="Chen S."/>
        </authorList>
    </citation>
    <scope>NUCLEOTIDE SEQUENCE [LARGE SCALE GENOMIC DNA]</scope>
    <source>
        <strain evidence="3">cv. PC099</strain>
    </source>
</reference>
<evidence type="ECO:0000256" key="1">
    <source>
        <dbReference type="SAM" id="SignalP"/>
    </source>
</evidence>
<proteinExistence type="predicted"/>
<dbReference type="AlphaFoldDB" id="A0AAD4P3F4"/>
<protein>
    <recommendedName>
        <fullName evidence="4">TNFR-Cys domain-containing protein</fullName>
    </recommendedName>
</protein>
<evidence type="ECO:0000313" key="2">
    <source>
        <dbReference type="EMBL" id="KAH6824652.1"/>
    </source>
</evidence>
<dbReference type="EMBL" id="SDAM02000323">
    <property type="protein sequence ID" value="KAH6824652.1"/>
    <property type="molecule type" value="Genomic_DNA"/>
</dbReference>
<evidence type="ECO:0008006" key="4">
    <source>
        <dbReference type="Google" id="ProtNLM"/>
    </source>
</evidence>
<sequence>MFSMPRALVFCVAVLILWGVAAPPCAGCPTGGRVCSDCIVRQMKSGCPGCVPLMQCMGKCLWGGASRSNCVKKCDCDSGYPRLPDCKKCLAQCKCSCSSA</sequence>
<name>A0AAD4P3F4_PERFH</name>